<evidence type="ECO:0000259" key="8">
    <source>
        <dbReference type="PROSITE" id="PS50879"/>
    </source>
</evidence>
<evidence type="ECO:0000256" key="2">
    <source>
        <dbReference type="ARBA" id="ARBA00005300"/>
    </source>
</evidence>
<gene>
    <name evidence="9" type="ORF">QE152_g25881</name>
</gene>
<comment type="catalytic activity">
    <reaction evidence="1">
        <text>Endonucleolytic cleavage to 5'-phosphomonoester.</text>
        <dbReference type="EC" id="3.1.26.4"/>
    </reaction>
</comment>
<dbReference type="SUPFAM" id="SSF53098">
    <property type="entry name" value="Ribonuclease H-like"/>
    <property type="match status" value="1"/>
</dbReference>
<keyword evidence="4" id="KW-0540">Nuclease</keyword>
<organism evidence="9 10">
    <name type="scientific">Popillia japonica</name>
    <name type="common">Japanese beetle</name>
    <dbReference type="NCBI Taxonomy" id="7064"/>
    <lineage>
        <taxon>Eukaryota</taxon>
        <taxon>Metazoa</taxon>
        <taxon>Ecdysozoa</taxon>
        <taxon>Arthropoda</taxon>
        <taxon>Hexapoda</taxon>
        <taxon>Insecta</taxon>
        <taxon>Pterygota</taxon>
        <taxon>Neoptera</taxon>
        <taxon>Endopterygota</taxon>
        <taxon>Coleoptera</taxon>
        <taxon>Polyphaga</taxon>
        <taxon>Scarabaeiformia</taxon>
        <taxon>Scarabaeidae</taxon>
        <taxon>Rutelinae</taxon>
        <taxon>Popillia</taxon>
    </lineage>
</organism>
<evidence type="ECO:0000256" key="7">
    <source>
        <dbReference type="ARBA" id="ARBA00022801"/>
    </source>
</evidence>
<dbReference type="Proteomes" id="UP001458880">
    <property type="component" value="Unassembled WGS sequence"/>
</dbReference>
<dbReference type="InterPro" id="IPR036397">
    <property type="entry name" value="RNaseH_sf"/>
</dbReference>
<dbReference type="EC" id="3.1.26.4" evidence="3"/>
<dbReference type="AlphaFoldDB" id="A0AAW1K0H9"/>
<dbReference type="CDD" id="cd09276">
    <property type="entry name" value="Rnase_HI_RT_non_LTR"/>
    <property type="match status" value="1"/>
</dbReference>
<evidence type="ECO:0000256" key="6">
    <source>
        <dbReference type="ARBA" id="ARBA00022759"/>
    </source>
</evidence>
<protein>
    <recommendedName>
        <fullName evidence="3">ribonuclease H</fullName>
        <ecNumber evidence="3">3.1.26.4</ecNumber>
    </recommendedName>
</protein>
<dbReference type="PROSITE" id="PS50879">
    <property type="entry name" value="RNASE_H_1"/>
    <property type="match status" value="1"/>
</dbReference>
<dbReference type="InterPro" id="IPR050092">
    <property type="entry name" value="RNase_H"/>
</dbReference>
<evidence type="ECO:0000313" key="10">
    <source>
        <dbReference type="Proteomes" id="UP001458880"/>
    </source>
</evidence>
<dbReference type="GO" id="GO:0043137">
    <property type="term" value="P:DNA replication, removal of RNA primer"/>
    <property type="evidence" value="ECO:0007669"/>
    <property type="project" value="TreeGrafter"/>
</dbReference>
<dbReference type="GO" id="GO:0046872">
    <property type="term" value="F:metal ion binding"/>
    <property type="evidence" value="ECO:0007669"/>
    <property type="project" value="UniProtKB-KW"/>
</dbReference>
<dbReference type="Pfam" id="PF00075">
    <property type="entry name" value="RNase_H"/>
    <property type="match status" value="1"/>
</dbReference>
<dbReference type="Gene3D" id="3.30.420.10">
    <property type="entry name" value="Ribonuclease H-like superfamily/Ribonuclease H"/>
    <property type="match status" value="1"/>
</dbReference>
<dbReference type="GO" id="GO:0004523">
    <property type="term" value="F:RNA-DNA hybrid ribonuclease activity"/>
    <property type="evidence" value="ECO:0007669"/>
    <property type="project" value="UniProtKB-EC"/>
</dbReference>
<dbReference type="EMBL" id="JASPKY010000289">
    <property type="protein sequence ID" value="KAK9710722.1"/>
    <property type="molecule type" value="Genomic_DNA"/>
</dbReference>
<dbReference type="GO" id="GO:0003676">
    <property type="term" value="F:nucleic acid binding"/>
    <property type="evidence" value="ECO:0007669"/>
    <property type="project" value="InterPro"/>
</dbReference>
<sequence length="310" mass="34948">MEDIEGVIHDELAKNDPGVMQKVQHLIDERYPGSVSFYTDGSVYGNPRRVGYGVFCRQLNVAEAGGLCEPHNIYHAELYAILRAIVIGKERRVANMIILTDSQAAIRGVTKKGYSADAHPLVVEIRKTILEYNRAGRIVVLWVPGHCGIPGNEAADNLAVEGARGEVRRRGIYPLDLKSSKRLEVEQGWEQEFRHSEKGVRYKAASSGQLSKPRFSRIKYDGRKFVTSICRLRFHHNHLNGHLYRLKLAESPNCECGVEEDANHAFFGCEMREAQTTELHRDLMSLGQRPPFNICGLLLGSDRLSIYVVY</sequence>
<comment type="similarity">
    <text evidence="2">Belongs to the RNase H family.</text>
</comment>
<keyword evidence="7" id="KW-0378">Hydrolase</keyword>
<keyword evidence="6" id="KW-0255">Endonuclease</keyword>
<evidence type="ECO:0000256" key="4">
    <source>
        <dbReference type="ARBA" id="ARBA00022722"/>
    </source>
</evidence>
<evidence type="ECO:0000256" key="5">
    <source>
        <dbReference type="ARBA" id="ARBA00022723"/>
    </source>
</evidence>
<dbReference type="PANTHER" id="PTHR10642:SF26">
    <property type="entry name" value="RIBONUCLEASE H1"/>
    <property type="match status" value="1"/>
</dbReference>
<dbReference type="PANTHER" id="PTHR10642">
    <property type="entry name" value="RIBONUCLEASE H1"/>
    <property type="match status" value="1"/>
</dbReference>
<accession>A0AAW1K0H9</accession>
<name>A0AAW1K0H9_POPJA</name>
<proteinExistence type="inferred from homology"/>
<keyword evidence="5" id="KW-0479">Metal-binding</keyword>
<dbReference type="InterPro" id="IPR002156">
    <property type="entry name" value="RNaseH_domain"/>
</dbReference>
<evidence type="ECO:0000256" key="1">
    <source>
        <dbReference type="ARBA" id="ARBA00000077"/>
    </source>
</evidence>
<dbReference type="InterPro" id="IPR012337">
    <property type="entry name" value="RNaseH-like_sf"/>
</dbReference>
<comment type="caution">
    <text evidence="9">The sequence shown here is derived from an EMBL/GenBank/DDBJ whole genome shotgun (WGS) entry which is preliminary data.</text>
</comment>
<evidence type="ECO:0000256" key="3">
    <source>
        <dbReference type="ARBA" id="ARBA00012180"/>
    </source>
</evidence>
<reference evidence="9 10" key="1">
    <citation type="journal article" date="2024" name="BMC Genomics">
        <title>De novo assembly and annotation of Popillia japonica's genome with initial clues to its potential as an invasive pest.</title>
        <authorList>
            <person name="Cucini C."/>
            <person name="Boschi S."/>
            <person name="Funari R."/>
            <person name="Cardaioli E."/>
            <person name="Iannotti N."/>
            <person name="Marturano G."/>
            <person name="Paoli F."/>
            <person name="Bruttini M."/>
            <person name="Carapelli A."/>
            <person name="Frati F."/>
            <person name="Nardi F."/>
        </authorList>
    </citation>
    <scope>NUCLEOTIDE SEQUENCE [LARGE SCALE GENOMIC DNA]</scope>
    <source>
        <strain evidence="9">DMR45628</strain>
    </source>
</reference>
<feature type="domain" description="RNase H type-1" evidence="8">
    <location>
        <begin position="31"/>
        <end position="164"/>
    </location>
</feature>
<keyword evidence="10" id="KW-1185">Reference proteome</keyword>
<evidence type="ECO:0000313" key="9">
    <source>
        <dbReference type="EMBL" id="KAK9710722.1"/>
    </source>
</evidence>